<dbReference type="Proteomes" id="UP000234681">
    <property type="component" value="Chromosome 3"/>
</dbReference>
<proteinExistence type="predicted"/>
<dbReference type="AlphaFoldDB" id="A6HNV2"/>
<sequence length="77" mass="8488">MLLRKESGEGSTKNNSKLQRNMVFSSPSDFFLLCDGVGVGQQTQGLVHARQALEQGFVLISSSPCISLQILIRFLFL</sequence>
<reference evidence="2" key="1">
    <citation type="submission" date="2005-09" db="EMBL/GenBank/DDBJ databases">
        <authorList>
            <person name="Mural R.J."/>
            <person name="Li P.W."/>
            <person name="Adams M.D."/>
            <person name="Amanatides P.G."/>
            <person name="Baden-Tillson H."/>
            <person name="Barnstead M."/>
            <person name="Chin S.H."/>
            <person name="Dew I."/>
            <person name="Evans C.A."/>
            <person name="Ferriera S."/>
            <person name="Flanigan M."/>
            <person name="Fosler C."/>
            <person name="Glodek A."/>
            <person name="Gu Z."/>
            <person name="Holt R.A."/>
            <person name="Jennings D."/>
            <person name="Kraft C.L."/>
            <person name="Lu F."/>
            <person name="Nguyen T."/>
            <person name="Nusskern D.R."/>
            <person name="Pfannkoch C.M."/>
            <person name="Sitter C."/>
            <person name="Sutton G.G."/>
            <person name="Venter J.C."/>
            <person name="Wang Z."/>
            <person name="Woodage T."/>
            <person name="Zheng X.H."/>
            <person name="Zhong F."/>
        </authorList>
    </citation>
    <scope>NUCLEOTIDE SEQUENCE [LARGE SCALE GENOMIC DNA]</scope>
    <source>
        <strain>BN</strain>
        <strain evidence="2">Sprague-Dawley</strain>
    </source>
</reference>
<dbReference type="EMBL" id="CH473949">
    <property type="protein sequence ID" value="EDL79703.1"/>
    <property type="molecule type" value="Genomic_DNA"/>
</dbReference>
<organism evidence="1 2">
    <name type="scientific">Rattus norvegicus</name>
    <name type="common">Rat</name>
    <dbReference type="NCBI Taxonomy" id="10116"/>
    <lineage>
        <taxon>Eukaryota</taxon>
        <taxon>Metazoa</taxon>
        <taxon>Chordata</taxon>
        <taxon>Craniata</taxon>
        <taxon>Vertebrata</taxon>
        <taxon>Euteleostomi</taxon>
        <taxon>Mammalia</taxon>
        <taxon>Eutheria</taxon>
        <taxon>Euarchontoglires</taxon>
        <taxon>Glires</taxon>
        <taxon>Rodentia</taxon>
        <taxon>Myomorpha</taxon>
        <taxon>Muroidea</taxon>
        <taxon>Muridae</taxon>
        <taxon>Murinae</taxon>
        <taxon>Rattus</taxon>
    </lineage>
</organism>
<evidence type="ECO:0000313" key="2">
    <source>
        <dbReference type="Proteomes" id="UP000234681"/>
    </source>
</evidence>
<gene>
    <name evidence="1" type="ORF">rCG_27249</name>
</gene>
<protein>
    <submittedName>
        <fullName evidence="1">RCG27249</fullName>
    </submittedName>
</protein>
<feature type="non-terminal residue" evidence="1">
    <location>
        <position position="77"/>
    </location>
</feature>
<name>A6HNV2_RAT</name>
<evidence type="ECO:0000313" key="1">
    <source>
        <dbReference type="EMBL" id="EDL79703.1"/>
    </source>
</evidence>
<accession>A6HNV2</accession>